<evidence type="ECO:0000256" key="5">
    <source>
        <dbReference type="ARBA" id="ARBA00022475"/>
    </source>
</evidence>
<organism evidence="11 12">
    <name type="scientific">Gluconobacter morbifer G707</name>
    <dbReference type="NCBI Taxonomy" id="1088869"/>
    <lineage>
        <taxon>Bacteria</taxon>
        <taxon>Pseudomonadati</taxon>
        <taxon>Pseudomonadota</taxon>
        <taxon>Alphaproteobacteria</taxon>
        <taxon>Acetobacterales</taxon>
        <taxon>Acetobacteraceae</taxon>
        <taxon>Gluconobacter</taxon>
    </lineage>
</organism>
<dbReference type="Gene3D" id="1.10.287.1700">
    <property type="match status" value="1"/>
</dbReference>
<dbReference type="InterPro" id="IPR012823">
    <property type="entry name" value="Flagell_FliJ"/>
</dbReference>
<dbReference type="RefSeq" id="WP_008850536.1">
    <property type="nucleotide sequence ID" value="NZ_AGQV01000001.1"/>
</dbReference>
<dbReference type="Proteomes" id="UP000004949">
    <property type="component" value="Unassembled WGS sequence"/>
</dbReference>
<dbReference type="InterPro" id="IPR053716">
    <property type="entry name" value="Flag_assembly_chemotaxis_eff"/>
</dbReference>
<dbReference type="AlphaFoldDB" id="G6XFX1"/>
<evidence type="ECO:0000256" key="6">
    <source>
        <dbReference type="ARBA" id="ARBA00022500"/>
    </source>
</evidence>
<evidence type="ECO:0000256" key="7">
    <source>
        <dbReference type="ARBA" id="ARBA00022795"/>
    </source>
</evidence>
<dbReference type="GO" id="GO:0005886">
    <property type="term" value="C:plasma membrane"/>
    <property type="evidence" value="ECO:0007669"/>
    <property type="project" value="UniProtKB-SubCell"/>
</dbReference>
<keyword evidence="12" id="KW-1185">Reference proteome</keyword>
<gene>
    <name evidence="11" type="ORF">GMO_03860</name>
</gene>
<dbReference type="EMBL" id="AGQV01000001">
    <property type="protein sequence ID" value="EHH69079.1"/>
    <property type="molecule type" value="Genomic_DNA"/>
</dbReference>
<comment type="caution">
    <text evidence="11">The sequence shown here is derived from an EMBL/GenBank/DDBJ whole genome shotgun (WGS) entry which is preliminary data.</text>
</comment>
<dbReference type="GO" id="GO:0006935">
    <property type="term" value="P:chemotaxis"/>
    <property type="evidence" value="ECO:0007669"/>
    <property type="project" value="UniProtKB-KW"/>
</dbReference>
<evidence type="ECO:0000256" key="4">
    <source>
        <dbReference type="ARBA" id="ARBA00022448"/>
    </source>
</evidence>
<keyword evidence="8" id="KW-0653">Protein transport</keyword>
<evidence type="ECO:0000256" key="10">
    <source>
        <dbReference type="ARBA" id="ARBA00023225"/>
    </source>
</evidence>
<proteinExistence type="inferred from homology"/>
<evidence type="ECO:0000256" key="3">
    <source>
        <dbReference type="ARBA" id="ARBA00020392"/>
    </source>
</evidence>
<reference evidence="11 12" key="1">
    <citation type="submission" date="2011-10" db="EMBL/GenBank/DDBJ databases">
        <title>Genome sequence of Gluconobacter morbifer G707, isolated from Drosophila gut.</title>
        <authorList>
            <person name="Lee W.-J."/>
            <person name="Kim E.-K."/>
        </authorList>
    </citation>
    <scope>NUCLEOTIDE SEQUENCE [LARGE SCALE GENOMIC DNA]</scope>
    <source>
        <strain evidence="11 12">G707</strain>
    </source>
</reference>
<keyword evidence="7" id="KW-1005">Bacterial flagellum biogenesis</keyword>
<accession>G6XFX1</accession>
<dbReference type="GO" id="GO:0071973">
    <property type="term" value="P:bacterial-type flagellum-dependent cell motility"/>
    <property type="evidence" value="ECO:0007669"/>
    <property type="project" value="InterPro"/>
</dbReference>
<dbReference type="GO" id="GO:0015031">
    <property type="term" value="P:protein transport"/>
    <property type="evidence" value="ECO:0007669"/>
    <property type="project" value="UniProtKB-KW"/>
</dbReference>
<comment type="subcellular location">
    <subcellularLocation>
        <location evidence="1">Cell membrane</location>
        <topology evidence="1">Peripheral membrane protein</topology>
        <orientation evidence="1">Cytoplasmic side</orientation>
    </subcellularLocation>
</comment>
<dbReference type="GO" id="GO:0009288">
    <property type="term" value="C:bacterial-type flagellum"/>
    <property type="evidence" value="ECO:0007669"/>
    <property type="project" value="InterPro"/>
</dbReference>
<protein>
    <recommendedName>
        <fullName evidence="3">Flagellar FliJ protein</fullName>
    </recommendedName>
</protein>
<keyword evidence="5" id="KW-1003">Cell membrane</keyword>
<dbReference type="PATRIC" id="fig|1088869.3.peg.388"/>
<evidence type="ECO:0000256" key="2">
    <source>
        <dbReference type="ARBA" id="ARBA00010004"/>
    </source>
</evidence>
<keyword evidence="10" id="KW-1006">Bacterial flagellum protein export</keyword>
<evidence type="ECO:0000256" key="1">
    <source>
        <dbReference type="ARBA" id="ARBA00004413"/>
    </source>
</evidence>
<dbReference type="GO" id="GO:0044781">
    <property type="term" value="P:bacterial-type flagellum organization"/>
    <property type="evidence" value="ECO:0007669"/>
    <property type="project" value="UniProtKB-KW"/>
</dbReference>
<evidence type="ECO:0000256" key="8">
    <source>
        <dbReference type="ARBA" id="ARBA00022927"/>
    </source>
</evidence>
<name>G6XFX1_9PROT</name>
<evidence type="ECO:0000313" key="12">
    <source>
        <dbReference type="Proteomes" id="UP000004949"/>
    </source>
</evidence>
<keyword evidence="4" id="KW-0813">Transport</keyword>
<evidence type="ECO:0000256" key="9">
    <source>
        <dbReference type="ARBA" id="ARBA00023136"/>
    </source>
</evidence>
<comment type="similarity">
    <text evidence="2">Belongs to the FliJ family.</text>
</comment>
<sequence length="142" mass="15825">MMEQSPLETLMTLRQHELDSVEATFGKAVAREAEAEKALAQAQWKILSEQACASDAQADDEAVEAFSRWLPLGRKAVAEAQERCHQAALDRETVRGALLEARAALETVQTLRDERREEARQSGLRKEQAALDDLALRRADLP</sequence>
<keyword evidence="9" id="KW-0472">Membrane</keyword>
<evidence type="ECO:0000313" key="11">
    <source>
        <dbReference type="EMBL" id="EHH69079.1"/>
    </source>
</evidence>
<dbReference type="Pfam" id="PF02050">
    <property type="entry name" value="FliJ"/>
    <property type="match status" value="1"/>
</dbReference>
<dbReference type="STRING" id="1088869.GMO_03860"/>
<keyword evidence="6" id="KW-0145">Chemotaxis</keyword>